<keyword evidence="10" id="KW-1185">Reference proteome</keyword>
<dbReference type="WBParaSite" id="L893_g26995.t1">
    <property type="protein sequence ID" value="L893_g26995.t1"/>
    <property type="gene ID" value="L893_g26995"/>
</dbReference>
<comment type="subcellular location">
    <subcellularLocation>
        <location evidence="1">Cell projection</location>
        <location evidence="1">Cilium</location>
    </subcellularLocation>
</comment>
<evidence type="ECO:0000313" key="11">
    <source>
        <dbReference type="WBParaSite" id="L893_g26995.t1"/>
    </source>
</evidence>
<feature type="coiled-coil region" evidence="7">
    <location>
        <begin position="310"/>
        <end position="383"/>
    </location>
</feature>
<dbReference type="AlphaFoldDB" id="A0A1I7ZJG6"/>
<evidence type="ECO:0000259" key="9">
    <source>
        <dbReference type="Pfam" id="PF18383"/>
    </source>
</evidence>
<dbReference type="GO" id="GO:0042073">
    <property type="term" value="P:intraciliary transport"/>
    <property type="evidence" value="ECO:0007669"/>
    <property type="project" value="InterPro"/>
</dbReference>
<organism evidence="10 11">
    <name type="scientific">Steinernema glaseri</name>
    <dbReference type="NCBI Taxonomy" id="37863"/>
    <lineage>
        <taxon>Eukaryota</taxon>
        <taxon>Metazoa</taxon>
        <taxon>Ecdysozoa</taxon>
        <taxon>Nematoda</taxon>
        <taxon>Chromadorea</taxon>
        <taxon>Rhabditida</taxon>
        <taxon>Tylenchina</taxon>
        <taxon>Panagrolaimomorpha</taxon>
        <taxon>Strongyloidoidea</taxon>
        <taxon>Steinernematidae</taxon>
        <taxon>Steinernema</taxon>
    </lineage>
</organism>
<keyword evidence="5" id="KW-0966">Cell projection</keyword>
<evidence type="ECO:0000256" key="1">
    <source>
        <dbReference type="ARBA" id="ARBA00004138"/>
    </source>
</evidence>
<evidence type="ECO:0000256" key="4">
    <source>
        <dbReference type="ARBA" id="ARBA00023069"/>
    </source>
</evidence>
<dbReference type="GO" id="GO:0060271">
    <property type="term" value="P:cilium assembly"/>
    <property type="evidence" value="ECO:0007669"/>
    <property type="project" value="InterPro"/>
</dbReference>
<comment type="similarity">
    <text evidence="6">Belongs to the IFT81 family.</text>
</comment>
<dbReference type="PANTHER" id="PTHR15614">
    <property type="entry name" value="INTRAFLAGELLAR TRANSPORT PROTEIN 81 HOMOLOG"/>
    <property type="match status" value="1"/>
</dbReference>
<evidence type="ECO:0000256" key="3">
    <source>
        <dbReference type="ARBA" id="ARBA00023054"/>
    </source>
</evidence>
<dbReference type="InterPro" id="IPR029600">
    <property type="entry name" value="IFT81"/>
</dbReference>
<dbReference type="InterPro" id="IPR043016">
    <property type="entry name" value="IFT81_N_sf"/>
</dbReference>
<keyword evidence="4" id="KW-0969">Cilium</keyword>
<dbReference type="InterPro" id="IPR041146">
    <property type="entry name" value="IFT81_CH"/>
</dbReference>
<dbReference type="Pfam" id="PF18383">
    <property type="entry name" value="IFT81_CH"/>
    <property type="match status" value="1"/>
</dbReference>
<feature type="region of interest" description="Disordered" evidence="8">
    <location>
        <begin position="667"/>
        <end position="698"/>
    </location>
</feature>
<reference evidence="11" key="1">
    <citation type="submission" date="2016-11" db="UniProtKB">
        <authorList>
            <consortium name="WormBaseParasite"/>
        </authorList>
    </citation>
    <scope>IDENTIFICATION</scope>
</reference>
<dbReference type="Proteomes" id="UP000095287">
    <property type="component" value="Unplaced"/>
</dbReference>
<protein>
    <submittedName>
        <fullName evidence="11">IFT81_CH domain-containing protein</fullName>
    </submittedName>
</protein>
<dbReference type="GO" id="GO:0030992">
    <property type="term" value="C:intraciliary transport particle B"/>
    <property type="evidence" value="ECO:0007669"/>
    <property type="project" value="InterPro"/>
</dbReference>
<dbReference type="GO" id="GO:0036064">
    <property type="term" value="C:ciliary basal body"/>
    <property type="evidence" value="ECO:0007669"/>
    <property type="project" value="TreeGrafter"/>
</dbReference>
<feature type="coiled-coil region" evidence="7">
    <location>
        <begin position="479"/>
        <end position="636"/>
    </location>
</feature>
<sequence>MSTETLKTIIDSLNAEPFNAGLDVVTFSALPNDKLLQHLSNVICWVDGEPFIDIKREGADETAFRIFNALRIIRYRPPADIESLQEWRSQIVEGEPTALYPIFDYIFSNIEEVREKMYLARFLIRVDIPAEYQSDPEIAELLSQTNVLMDQFKEVHQEASKVRSNSDAVEDIMRDLKLMDEEKDQLKRKIDIIQRKTQRISNMDKHLALATLHRKEQERAEDLQTQKQAGRNAEIIAEQQMQRLDGVLQDLEKTSKAMDFAGMIETLEEEIATDRYMSEEKLAGELEAACIALDDLKKIVSIPVMDRRDIDELKREIENKNAEVIQITEERDNREQQIDESLSIYRHQANAVQRKKAGLADQLQRAREELATITESVEMHRQELIEKSGTDEFITSVQFKTYGERLRVKSNAFKRKNSELDRLTTEISISEETLHLLQSQWQDLRDQIERSGVSVSENLEEEVRIPERPKTAKPKSTDVEELKDMVREMTERLNEEKTEVNMLTERVRDQREEVKNLQAELANRIEQREATRNDLLSAISEGEAKTESLEEALAESRQQREATRNDLLSAISEGEAKTESLEEALAESRRRAAELEEEVEQLHIWLDKLDDGPEMVRQLEADIEAANNDRHQLIDMEKRRPPRPDGAKQMAMWKALEQIFLKKIELARSPNKKPHDNFGEAPIGDRPPRVETAMGHRN</sequence>
<evidence type="ECO:0000256" key="8">
    <source>
        <dbReference type="SAM" id="MobiDB-lite"/>
    </source>
</evidence>
<feature type="coiled-coil region" evidence="7">
    <location>
        <begin position="169"/>
        <end position="196"/>
    </location>
</feature>
<feature type="domain" description="IFT81 calponin homology" evidence="9">
    <location>
        <begin position="4"/>
        <end position="127"/>
    </location>
</feature>
<dbReference type="PANTHER" id="PTHR15614:SF2">
    <property type="entry name" value="INTRAFLAGELLAR TRANSPORT PROTEIN 81 HOMOLOG"/>
    <property type="match status" value="1"/>
</dbReference>
<dbReference type="GO" id="GO:0015631">
    <property type="term" value="F:tubulin binding"/>
    <property type="evidence" value="ECO:0007669"/>
    <property type="project" value="InterPro"/>
</dbReference>
<keyword evidence="2" id="KW-0970">Cilium biogenesis/degradation</keyword>
<evidence type="ECO:0000313" key="10">
    <source>
        <dbReference type="Proteomes" id="UP000095287"/>
    </source>
</evidence>
<accession>A0A1I7ZJG6</accession>
<evidence type="ECO:0000256" key="7">
    <source>
        <dbReference type="SAM" id="Coils"/>
    </source>
</evidence>
<name>A0A1I7ZJG6_9BILA</name>
<keyword evidence="3 7" id="KW-0175">Coiled coil</keyword>
<evidence type="ECO:0000256" key="6">
    <source>
        <dbReference type="ARBA" id="ARBA00043983"/>
    </source>
</evidence>
<dbReference type="Gene3D" id="1.10.418.70">
    <property type="entry name" value="Intraflagellar transport protein 81, N-terminal domain"/>
    <property type="match status" value="1"/>
</dbReference>
<evidence type="ECO:0000256" key="2">
    <source>
        <dbReference type="ARBA" id="ARBA00022794"/>
    </source>
</evidence>
<evidence type="ECO:0000256" key="5">
    <source>
        <dbReference type="ARBA" id="ARBA00023273"/>
    </source>
</evidence>
<proteinExistence type="inferred from homology"/>